<dbReference type="GeneID" id="24127957"/>
<keyword evidence="1" id="KW-0812">Transmembrane</keyword>
<keyword evidence="3" id="KW-1185">Reference proteome</keyword>
<evidence type="ECO:0000256" key="1">
    <source>
        <dbReference type="SAM" id="Phobius"/>
    </source>
</evidence>
<dbReference type="Proteomes" id="UP000030745">
    <property type="component" value="Unassembled WGS sequence"/>
</dbReference>
<evidence type="ECO:0000313" key="3">
    <source>
        <dbReference type="Proteomes" id="UP000030745"/>
    </source>
</evidence>
<name>A0A067CFU3_SAPPC</name>
<dbReference type="OrthoDB" id="110569at2759"/>
<reference evidence="2 3" key="1">
    <citation type="journal article" date="2013" name="PLoS Genet.">
        <title>Distinctive expansion of potential virulence genes in the genome of the oomycete fish pathogen Saprolegnia parasitica.</title>
        <authorList>
            <person name="Jiang R.H."/>
            <person name="de Bruijn I."/>
            <person name="Haas B.J."/>
            <person name="Belmonte R."/>
            <person name="Lobach L."/>
            <person name="Christie J."/>
            <person name="van den Ackerveken G."/>
            <person name="Bottin A."/>
            <person name="Bulone V."/>
            <person name="Diaz-Moreno S.M."/>
            <person name="Dumas B."/>
            <person name="Fan L."/>
            <person name="Gaulin E."/>
            <person name="Govers F."/>
            <person name="Grenville-Briggs L.J."/>
            <person name="Horner N.R."/>
            <person name="Levin J.Z."/>
            <person name="Mammella M."/>
            <person name="Meijer H.J."/>
            <person name="Morris P."/>
            <person name="Nusbaum C."/>
            <person name="Oome S."/>
            <person name="Phillips A.J."/>
            <person name="van Rooyen D."/>
            <person name="Rzeszutek E."/>
            <person name="Saraiva M."/>
            <person name="Secombes C.J."/>
            <person name="Seidl M.F."/>
            <person name="Snel B."/>
            <person name="Stassen J.H."/>
            <person name="Sykes S."/>
            <person name="Tripathy S."/>
            <person name="van den Berg H."/>
            <person name="Vega-Arreguin J.C."/>
            <person name="Wawra S."/>
            <person name="Young S.K."/>
            <person name="Zeng Q."/>
            <person name="Dieguez-Uribeondo J."/>
            <person name="Russ C."/>
            <person name="Tyler B.M."/>
            <person name="van West P."/>
        </authorList>
    </citation>
    <scope>NUCLEOTIDE SEQUENCE [LARGE SCALE GENOMIC DNA]</scope>
    <source>
        <strain evidence="2 3">CBS 223.65</strain>
    </source>
</reference>
<feature type="transmembrane region" description="Helical" evidence="1">
    <location>
        <begin position="16"/>
        <end position="37"/>
    </location>
</feature>
<gene>
    <name evidence="2" type="ORF">SPRG_05567</name>
</gene>
<accession>A0A067CFU3</accession>
<dbReference type="AlphaFoldDB" id="A0A067CFU3"/>
<keyword evidence="1" id="KW-1133">Transmembrane helix</keyword>
<protein>
    <submittedName>
        <fullName evidence="2">Uncharacterized protein</fullName>
    </submittedName>
</protein>
<dbReference type="RefSeq" id="XP_012199674.1">
    <property type="nucleotide sequence ID" value="XM_012344284.1"/>
</dbReference>
<dbReference type="KEGG" id="spar:SPRG_05567"/>
<organism evidence="2 3">
    <name type="scientific">Saprolegnia parasitica (strain CBS 223.65)</name>
    <dbReference type="NCBI Taxonomy" id="695850"/>
    <lineage>
        <taxon>Eukaryota</taxon>
        <taxon>Sar</taxon>
        <taxon>Stramenopiles</taxon>
        <taxon>Oomycota</taxon>
        <taxon>Saprolegniomycetes</taxon>
        <taxon>Saprolegniales</taxon>
        <taxon>Saprolegniaceae</taxon>
        <taxon>Saprolegnia</taxon>
    </lineage>
</organism>
<dbReference type="VEuPathDB" id="FungiDB:SPRG_05567"/>
<sequence length="118" mass="13204">MNLGPFQALTSPAAHVLGYTLLLLTHATIVIVMLLNIRIAILNKTMGAHMTEAKIEATVVFPEYVLHMKKTTTPDDGNWSLNGKSGDVFYSVLEETLRSMRYETSNQKVTRKAIAKRR</sequence>
<dbReference type="EMBL" id="KK583205">
    <property type="protein sequence ID" value="KDO29614.1"/>
    <property type="molecule type" value="Genomic_DNA"/>
</dbReference>
<keyword evidence="1" id="KW-0472">Membrane</keyword>
<evidence type="ECO:0000313" key="2">
    <source>
        <dbReference type="EMBL" id="KDO29614.1"/>
    </source>
</evidence>
<proteinExistence type="predicted"/>